<dbReference type="GeneID" id="30072898"/>
<sequence length="108" mass="12132">MSVDIVGQECFAEVTPTICCRYCKVLSYPVVPFRDVMQLAELGLQQISECYWAIALGFFDRETAFARSRNQTSSGKKICKREDHDGNGSDWVFSAELALLAVTSVFQH</sequence>
<dbReference type="AlphaFoldDB" id="W7M5H4"/>
<dbReference type="VEuPathDB" id="FungiDB:FVEG_16022"/>
<name>W7M5H4_GIBM7</name>
<organism evidence="1 2">
    <name type="scientific">Gibberella moniliformis (strain M3125 / FGSC 7600)</name>
    <name type="common">Maize ear and stalk rot fungus</name>
    <name type="synonym">Fusarium verticillioides</name>
    <dbReference type="NCBI Taxonomy" id="334819"/>
    <lineage>
        <taxon>Eukaryota</taxon>
        <taxon>Fungi</taxon>
        <taxon>Dikarya</taxon>
        <taxon>Ascomycota</taxon>
        <taxon>Pezizomycotina</taxon>
        <taxon>Sordariomycetes</taxon>
        <taxon>Hypocreomycetidae</taxon>
        <taxon>Hypocreales</taxon>
        <taxon>Nectriaceae</taxon>
        <taxon>Fusarium</taxon>
        <taxon>Fusarium fujikuroi species complex</taxon>
    </lineage>
</organism>
<reference evidence="1 2" key="1">
    <citation type="journal article" date="2010" name="Nature">
        <title>Comparative genomics reveals mobile pathogenicity chromosomes in Fusarium.</title>
        <authorList>
            <person name="Ma L.J."/>
            <person name="van der Does H.C."/>
            <person name="Borkovich K.A."/>
            <person name="Coleman J.J."/>
            <person name="Daboussi M.J."/>
            <person name="Di Pietro A."/>
            <person name="Dufresne M."/>
            <person name="Freitag M."/>
            <person name="Grabherr M."/>
            <person name="Henrissat B."/>
            <person name="Houterman P.M."/>
            <person name="Kang S."/>
            <person name="Shim W.B."/>
            <person name="Woloshuk C."/>
            <person name="Xie X."/>
            <person name="Xu J.R."/>
            <person name="Antoniw J."/>
            <person name="Baker S.E."/>
            <person name="Bluhm B.H."/>
            <person name="Breakspear A."/>
            <person name="Brown D.W."/>
            <person name="Butchko R.A."/>
            <person name="Chapman S."/>
            <person name="Coulson R."/>
            <person name="Coutinho P.M."/>
            <person name="Danchin E.G."/>
            <person name="Diener A."/>
            <person name="Gale L.R."/>
            <person name="Gardiner D.M."/>
            <person name="Goff S."/>
            <person name="Hammond-Kosack K.E."/>
            <person name="Hilburn K."/>
            <person name="Hua-Van A."/>
            <person name="Jonkers W."/>
            <person name="Kazan K."/>
            <person name="Kodira C.D."/>
            <person name="Koehrsen M."/>
            <person name="Kumar L."/>
            <person name="Lee Y.H."/>
            <person name="Li L."/>
            <person name="Manners J.M."/>
            <person name="Miranda-Saavedra D."/>
            <person name="Mukherjee M."/>
            <person name="Park G."/>
            <person name="Park J."/>
            <person name="Park S.Y."/>
            <person name="Proctor R.H."/>
            <person name="Regev A."/>
            <person name="Ruiz-Roldan M.C."/>
            <person name="Sain D."/>
            <person name="Sakthikumar S."/>
            <person name="Sykes S."/>
            <person name="Schwartz D.C."/>
            <person name="Turgeon B.G."/>
            <person name="Wapinski I."/>
            <person name="Yoder O."/>
            <person name="Young S."/>
            <person name="Zeng Q."/>
            <person name="Zhou S."/>
            <person name="Galagan J."/>
            <person name="Cuomo C.A."/>
            <person name="Kistler H.C."/>
            <person name="Rep M."/>
        </authorList>
    </citation>
    <scope>NUCLEOTIDE SEQUENCE [LARGE SCALE GENOMIC DNA]</scope>
    <source>
        <strain evidence="2">M3125 / FGSC 7600</strain>
    </source>
</reference>
<dbReference type="EMBL" id="CM000584">
    <property type="protein sequence ID" value="EWG46808.1"/>
    <property type="molecule type" value="Genomic_DNA"/>
</dbReference>
<evidence type="ECO:0000313" key="2">
    <source>
        <dbReference type="Proteomes" id="UP000009096"/>
    </source>
</evidence>
<proteinExistence type="predicted"/>
<evidence type="ECO:0000313" key="1">
    <source>
        <dbReference type="EMBL" id="EWG46808.1"/>
    </source>
</evidence>
<accession>W7M5H4</accession>
<protein>
    <submittedName>
        <fullName evidence="1">Uncharacterized protein</fullName>
    </submittedName>
</protein>
<dbReference type="Proteomes" id="UP000009096">
    <property type="component" value="Chromosome 7"/>
</dbReference>
<gene>
    <name evidence="1" type="ORF">FVEG_16022</name>
</gene>
<dbReference type="EMBL" id="DS022249">
    <property type="protein sequence ID" value="EWG46808.1"/>
    <property type="molecule type" value="Genomic_DNA"/>
</dbReference>
<dbReference type="KEGG" id="fvr:FVEG_16022"/>
<dbReference type="RefSeq" id="XP_018752999.1">
    <property type="nucleotide sequence ID" value="XM_018905256.1"/>
</dbReference>
<keyword evidence="2" id="KW-1185">Reference proteome</keyword>